<dbReference type="OrthoDB" id="1682804at2"/>
<reference evidence="2 3" key="1">
    <citation type="submission" date="2018-06" db="EMBL/GenBank/DDBJ databases">
        <authorList>
            <consortium name="Pathogen Informatics"/>
            <person name="Doyle S."/>
        </authorList>
    </citation>
    <scope>NUCLEOTIDE SEQUENCE [LARGE SCALE GENOMIC DNA]</scope>
    <source>
        <strain evidence="2 3">NCTC12278</strain>
    </source>
</reference>
<dbReference type="AlphaFoldDB" id="A0A2X3W006"/>
<name>A0A2X3W006_9STRE</name>
<feature type="transmembrane region" description="Helical" evidence="1">
    <location>
        <begin position="72"/>
        <end position="95"/>
    </location>
</feature>
<evidence type="ECO:0000313" key="2">
    <source>
        <dbReference type="EMBL" id="SQF40639.1"/>
    </source>
</evidence>
<dbReference type="Pfam" id="PF07843">
    <property type="entry name" value="DUF1634"/>
    <property type="match status" value="1"/>
</dbReference>
<protein>
    <submittedName>
        <fullName evidence="2">Integral membrane protein</fullName>
    </submittedName>
</protein>
<organism evidence="2 3">
    <name type="scientific">Streptococcus ferus</name>
    <dbReference type="NCBI Taxonomy" id="1345"/>
    <lineage>
        <taxon>Bacteria</taxon>
        <taxon>Bacillati</taxon>
        <taxon>Bacillota</taxon>
        <taxon>Bacilli</taxon>
        <taxon>Lactobacillales</taxon>
        <taxon>Streptococcaceae</taxon>
        <taxon>Streptococcus</taxon>
    </lineage>
</organism>
<gene>
    <name evidence="2" type="ORF">NCTC12278_01211</name>
</gene>
<dbReference type="STRING" id="1123303.GCA_000372425_00734"/>
<keyword evidence="1" id="KW-0812">Transmembrane</keyword>
<proteinExistence type="predicted"/>
<accession>A0A2X3W006</accession>
<evidence type="ECO:0000256" key="1">
    <source>
        <dbReference type="SAM" id="Phobius"/>
    </source>
</evidence>
<keyword evidence="1" id="KW-0472">Membrane</keyword>
<dbReference type="RefSeq" id="WP_018030064.1">
    <property type="nucleotide sequence ID" value="NZ_JBCLUB010000001.1"/>
</dbReference>
<dbReference type="EMBL" id="LS483343">
    <property type="protein sequence ID" value="SQF40639.1"/>
    <property type="molecule type" value="Genomic_DNA"/>
</dbReference>
<evidence type="ECO:0000313" key="3">
    <source>
        <dbReference type="Proteomes" id="UP000249495"/>
    </source>
</evidence>
<dbReference type="Proteomes" id="UP000249495">
    <property type="component" value="Chromosome 1"/>
</dbReference>
<dbReference type="InterPro" id="IPR012861">
    <property type="entry name" value="DUF1634"/>
</dbReference>
<keyword evidence="1" id="KW-1133">Transmembrane helix</keyword>
<feature type="transmembrane region" description="Helical" evidence="1">
    <location>
        <begin position="102"/>
        <end position="124"/>
    </location>
</feature>
<dbReference type="KEGG" id="sfer:NCTC12278_01211"/>
<sequence>MDKKSTAEENARIELQLGKLLRLGILLSVAFMLVGLILFLGNSQASLSPDEVTAFNLMDYVSSHSVFDPVTIMLMGCFMLILTPIFRVLATLIIFFITKDRLYVLFTTVVLVIIAISIVLGFVFEPK</sequence>
<keyword evidence="3" id="KW-1185">Reference proteome</keyword>
<feature type="transmembrane region" description="Helical" evidence="1">
    <location>
        <begin position="20"/>
        <end position="40"/>
    </location>
</feature>